<organism evidence="2 3">
    <name type="scientific">Coniochaeta ligniaria NRRL 30616</name>
    <dbReference type="NCBI Taxonomy" id="1408157"/>
    <lineage>
        <taxon>Eukaryota</taxon>
        <taxon>Fungi</taxon>
        <taxon>Dikarya</taxon>
        <taxon>Ascomycota</taxon>
        <taxon>Pezizomycotina</taxon>
        <taxon>Sordariomycetes</taxon>
        <taxon>Sordariomycetidae</taxon>
        <taxon>Coniochaetales</taxon>
        <taxon>Coniochaetaceae</taxon>
        <taxon>Coniochaeta</taxon>
    </lineage>
</organism>
<gene>
    <name evidence="2" type="ORF">CONLIGDRAFT_630865</name>
</gene>
<dbReference type="AlphaFoldDB" id="A0A1J7JM63"/>
<reference evidence="2 3" key="1">
    <citation type="submission" date="2016-10" db="EMBL/GenBank/DDBJ databases">
        <title>Draft genome sequence of Coniochaeta ligniaria NRRL30616, a lignocellulolytic fungus for bioabatement of inhibitors in plant biomass hydrolysates.</title>
        <authorList>
            <consortium name="DOE Joint Genome Institute"/>
            <person name="Jimenez D.J."/>
            <person name="Hector R.E."/>
            <person name="Riley R."/>
            <person name="Sun H."/>
            <person name="Grigoriev I.V."/>
            <person name="Van Elsas J.D."/>
            <person name="Nichols N.N."/>
        </authorList>
    </citation>
    <scope>NUCLEOTIDE SEQUENCE [LARGE SCALE GENOMIC DNA]</scope>
    <source>
        <strain evidence="2 3">NRRL 30616</strain>
    </source>
</reference>
<dbReference type="Proteomes" id="UP000182658">
    <property type="component" value="Unassembled WGS sequence"/>
</dbReference>
<protein>
    <submittedName>
        <fullName evidence="2">Uncharacterized protein</fullName>
    </submittedName>
</protein>
<accession>A0A1J7JM63</accession>
<keyword evidence="1" id="KW-0472">Membrane</keyword>
<proteinExistence type="predicted"/>
<dbReference type="InParanoid" id="A0A1J7JM63"/>
<feature type="transmembrane region" description="Helical" evidence="1">
    <location>
        <begin position="29"/>
        <end position="49"/>
    </location>
</feature>
<keyword evidence="1" id="KW-0812">Transmembrane</keyword>
<keyword evidence="1" id="KW-1133">Transmembrane helix</keyword>
<keyword evidence="3" id="KW-1185">Reference proteome</keyword>
<sequence length="111" mass="11899">MLRYGFALSGVVVLFLVLGVRVVFLVRVVALVVAVVDVFALIVVDIFGIRSRADVFVAHVQLLPAPLDLPRYPVSVSQLTLSSTILHASNLAVLSLIPNAADRPPNPSQKS</sequence>
<evidence type="ECO:0000256" key="1">
    <source>
        <dbReference type="SAM" id="Phobius"/>
    </source>
</evidence>
<name>A0A1J7JM63_9PEZI</name>
<dbReference type="EMBL" id="KV875096">
    <property type="protein sequence ID" value="OIW30960.1"/>
    <property type="molecule type" value="Genomic_DNA"/>
</dbReference>
<evidence type="ECO:0000313" key="3">
    <source>
        <dbReference type="Proteomes" id="UP000182658"/>
    </source>
</evidence>
<evidence type="ECO:0000313" key="2">
    <source>
        <dbReference type="EMBL" id="OIW30960.1"/>
    </source>
</evidence>